<feature type="region of interest" description="Disordered" evidence="1">
    <location>
        <begin position="62"/>
        <end position="93"/>
    </location>
</feature>
<dbReference type="AlphaFoldDB" id="A0A8H5M0K2"/>
<comment type="caution">
    <text evidence="2">The sequence shown here is derived from an EMBL/GenBank/DDBJ whole genome shotgun (WGS) entry which is preliminary data.</text>
</comment>
<proteinExistence type="predicted"/>
<keyword evidence="3" id="KW-1185">Reference proteome</keyword>
<name>A0A8H5M0K2_9AGAR</name>
<protein>
    <submittedName>
        <fullName evidence="2">Uncharacterized protein</fullName>
    </submittedName>
</protein>
<dbReference type="EMBL" id="JAACJP010000029">
    <property type="protein sequence ID" value="KAF5376221.1"/>
    <property type="molecule type" value="Genomic_DNA"/>
</dbReference>
<organism evidence="2 3">
    <name type="scientific">Tricholomella constricta</name>
    <dbReference type="NCBI Taxonomy" id="117010"/>
    <lineage>
        <taxon>Eukaryota</taxon>
        <taxon>Fungi</taxon>
        <taxon>Dikarya</taxon>
        <taxon>Basidiomycota</taxon>
        <taxon>Agaricomycotina</taxon>
        <taxon>Agaricomycetes</taxon>
        <taxon>Agaricomycetidae</taxon>
        <taxon>Agaricales</taxon>
        <taxon>Tricholomatineae</taxon>
        <taxon>Lyophyllaceae</taxon>
        <taxon>Tricholomella</taxon>
    </lineage>
</organism>
<gene>
    <name evidence="2" type="ORF">D9615_008549</name>
</gene>
<sequence>MFNGSLGRLELEVVESQYRMPSAGDGLDGLIHGTQPHPHAEGATITLHKLWEKPEKLPAEIDHAGHGGGDKRMLNVLFGPTPGQKPESATRPNRVQMKKTVLWL</sequence>
<accession>A0A8H5M0K2</accession>
<evidence type="ECO:0000256" key="1">
    <source>
        <dbReference type="SAM" id="MobiDB-lite"/>
    </source>
</evidence>
<evidence type="ECO:0000313" key="3">
    <source>
        <dbReference type="Proteomes" id="UP000565441"/>
    </source>
</evidence>
<dbReference type="Proteomes" id="UP000565441">
    <property type="component" value="Unassembled WGS sequence"/>
</dbReference>
<feature type="compositionally biased region" description="Basic and acidic residues" evidence="1">
    <location>
        <begin position="62"/>
        <end position="73"/>
    </location>
</feature>
<evidence type="ECO:0000313" key="2">
    <source>
        <dbReference type="EMBL" id="KAF5376221.1"/>
    </source>
</evidence>
<dbReference type="OrthoDB" id="2992009at2759"/>
<reference evidence="2 3" key="1">
    <citation type="journal article" date="2020" name="ISME J.">
        <title>Uncovering the hidden diversity of litter-decomposition mechanisms in mushroom-forming fungi.</title>
        <authorList>
            <person name="Floudas D."/>
            <person name="Bentzer J."/>
            <person name="Ahren D."/>
            <person name="Johansson T."/>
            <person name="Persson P."/>
            <person name="Tunlid A."/>
        </authorList>
    </citation>
    <scope>NUCLEOTIDE SEQUENCE [LARGE SCALE GENOMIC DNA]</scope>
    <source>
        <strain evidence="2 3">CBS 661.87</strain>
    </source>
</reference>